<dbReference type="InterPro" id="IPR018062">
    <property type="entry name" value="HTH_AraC-typ_CS"/>
</dbReference>
<keyword evidence="6" id="KW-1185">Reference proteome</keyword>
<dbReference type="PRINTS" id="PR00032">
    <property type="entry name" value="HTHARAC"/>
</dbReference>
<dbReference type="SMART" id="SM00342">
    <property type="entry name" value="HTH_ARAC"/>
    <property type="match status" value="1"/>
</dbReference>
<dbReference type="PROSITE" id="PS00041">
    <property type="entry name" value="HTH_ARAC_FAMILY_1"/>
    <property type="match status" value="1"/>
</dbReference>
<dbReference type="GO" id="GO:0043565">
    <property type="term" value="F:sequence-specific DNA binding"/>
    <property type="evidence" value="ECO:0007669"/>
    <property type="project" value="InterPro"/>
</dbReference>
<dbReference type="Pfam" id="PF12833">
    <property type="entry name" value="HTH_18"/>
    <property type="match status" value="1"/>
</dbReference>
<name>A0A7X0JI05_9HYPH</name>
<dbReference type="InterPro" id="IPR050204">
    <property type="entry name" value="AraC_XylS_family_regulators"/>
</dbReference>
<keyword evidence="1" id="KW-0805">Transcription regulation</keyword>
<evidence type="ECO:0000313" key="5">
    <source>
        <dbReference type="EMBL" id="MBB6507026.1"/>
    </source>
</evidence>
<evidence type="ECO:0000259" key="4">
    <source>
        <dbReference type="PROSITE" id="PS01124"/>
    </source>
</evidence>
<comment type="caution">
    <text evidence="5">The sequence shown here is derived from an EMBL/GenBank/DDBJ whole genome shotgun (WGS) entry which is preliminary data.</text>
</comment>
<organism evidence="5 6">
    <name type="scientific">Rhizobium soli</name>
    <dbReference type="NCBI Taxonomy" id="424798"/>
    <lineage>
        <taxon>Bacteria</taxon>
        <taxon>Pseudomonadati</taxon>
        <taxon>Pseudomonadota</taxon>
        <taxon>Alphaproteobacteria</taxon>
        <taxon>Hyphomicrobiales</taxon>
        <taxon>Rhizobiaceae</taxon>
        <taxon>Rhizobium/Agrobacterium group</taxon>
        <taxon>Rhizobium</taxon>
    </lineage>
</organism>
<sequence length="295" mass="33426">MTFQPRMRNQIEGFSVIGGMRRRHWNGITVDLWDVECGPHAGGYYVAQDPRLFILLEHRGGGRPLVKRSPRAGGSPQDSCKSPISYIPAEMDLWVDIEDVQYVRHLDIHFDADGLRRRLMDELDPRRLTEPHLLFADPRVMSLAQLIAMEVANPDPLHDLYGDGLAVALLVDVLKIVKLSDTRKRSTLAPWQLRRAVEFIEANCLRSIRLQEIAALTGLSQSHFSHSFKASTGFAPHEWQMNARLDRAKQMLISGARPLTEIAVESGFADHAHFSRVFRKHVGTTPSKWKKSHSV</sequence>
<dbReference type="InterPro" id="IPR018060">
    <property type="entry name" value="HTH_AraC"/>
</dbReference>
<feature type="domain" description="HTH araC/xylS-type" evidence="4">
    <location>
        <begin position="194"/>
        <end position="292"/>
    </location>
</feature>
<dbReference type="PANTHER" id="PTHR46796">
    <property type="entry name" value="HTH-TYPE TRANSCRIPTIONAL ACTIVATOR RHAS-RELATED"/>
    <property type="match status" value="1"/>
</dbReference>
<dbReference type="EMBL" id="JACHBU010000001">
    <property type="protein sequence ID" value="MBB6507026.1"/>
    <property type="molecule type" value="Genomic_DNA"/>
</dbReference>
<evidence type="ECO:0000256" key="3">
    <source>
        <dbReference type="ARBA" id="ARBA00023163"/>
    </source>
</evidence>
<dbReference type="SUPFAM" id="SSF46689">
    <property type="entry name" value="Homeodomain-like"/>
    <property type="match status" value="2"/>
</dbReference>
<evidence type="ECO:0000313" key="6">
    <source>
        <dbReference type="Proteomes" id="UP000585437"/>
    </source>
</evidence>
<proteinExistence type="predicted"/>
<dbReference type="RefSeq" id="WP_092661083.1">
    <property type="nucleotide sequence ID" value="NZ_JACHBU010000001.1"/>
</dbReference>
<evidence type="ECO:0000256" key="2">
    <source>
        <dbReference type="ARBA" id="ARBA00023125"/>
    </source>
</evidence>
<dbReference type="Proteomes" id="UP000585437">
    <property type="component" value="Unassembled WGS sequence"/>
</dbReference>
<dbReference type="Gene3D" id="1.10.10.60">
    <property type="entry name" value="Homeodomain-like"/>
    <property type="match status" value="2"/>
</dbReference>
<dbReference type="InterPro" id="IPR020449">
    <property type="entry name" value="Tscrpt_reg_AraC-type_HTH"/>
</dbReference>
<keyword evidence="2 5" id="KW-0238">DNA-binding</keyword>
<dbReference type="PANTHER" id="PTHR46796:SF14">
    <property type="entry name" value="TRANSCRIPTIONAL REGULATORY PROTEIN"/>
    <property type="match status" value="1"/>
</dbReference>
<dbReference type="GO" id="GO:0003700">
    <property type="term" value="F:DNA-binding transcription factor activity"/>
    <property type="evidence" value="ECO:0007669"/>
    <property type="project" value="InterPro"/>
</dbReference>
<accession>A0A7X0JI05</accession>
<protein>
    <submittedName>
        <fullName evidence="5">AraC-like DNA-binding protein</fullName>
    </submittedName>
</protein>
<evidence type="ECO:0000256" key="1">
    <source>
        <dbReference type="ARBA" id="ARBA00023015"/>
    </source>
</evidence>
<gene>
    <name evidence="5" type="ORF">F4695_000345</name>
</gene>
<keyword evidence="3" id="KW-0804">Transcription</keyword>
<dbReference type="InterPro" id="IPR009057">
    <property type="entry name" value="Homeodomain-like_sf"/>
</dbReference>
<dbReference type="AlphaFoldDB" id="A0A7X0JI05"/>
<reference evidence="5 6" key="1">
    <citation type="submission" date="2020-08" db="EMBL/GenBank/DDBJ databases">
        <title>The Agave Microbiome: Exploring the role of microbial communities in plant adaptations to desert environments.</title>
        <authorList>
            <person name="Partida-Martinez L.P."/>
        </authorList>
    </citation>
    <scope>NUCLEOTIDE SEQUENCE [LARGE SCALE GENOMIC DNA]</scope>
    <source>
        <strain evidence="5 6">AS3.12</strain>
    </source>
</reference>
<dbReference type="PROSITE" id="PS01124">
    <property type="entry name" value="HTH_ARAC_FAMILY_2"/>
    <property type="match status" value="1"/>
</dbReference>